<keyword evidence="3" id="KW-1185">Reference proteome</keyword>
<dbReference type="AlphaFoldDB" id="A0A2Z4LN63"/>
<accession>A0A2Z4LN63</accession>
<gene>
    <name evidence="2" type="ORF">HME9304_00259</name>
</gene>
<dbReference type="EMBL" id="CP030104">
    <property type="protein sequence ID" value="AWX43272.1"/>
    <property type="molecule type" value="Genomic_DNA"/>
</dbReference>
<organism evidence="2 3">
    <name type="scientific">Flagellimonas maritima</name>
    <dbReference type="NCBI Taxonomy" id="1383885"/>
    <lineage>
        <taxon>Bacteria</taxon>
        <taxon>Pseudomonadati</taxon>
        <taxon>Bacteroidota</taxon>
        <taxon>Flavobacteriia</taxon>
        <taxon>Flavobacteriales</taxon>
        <taxon>Flavobacteriaceae</taxon>
        <taxon>Flagellimonas</taxon>
    </lineage>
</organism>
<keyword evidence="1" id="KW-0472">Membrane</keyword>
<reference evidence="2 3" key="1">
    <citation type="submission" date="2018-06" db="EMBL/GenBank/DDBJ databases">
        <title>Spongiibacterium sp. HME9304 Genome sequencing and assembly.</title>
        <authorList>
            <person name="Kang H."/>
            <person name="Kim H."/>
            <person name="Joh K."/>
        </authorList>
    </citation>
    <scope>NUCLEOTIDE SEQUENCE [LARGE SCALE GENOMIC DNA]</scope>
    <source>
        <strain evidence="2 3">HME9304</strain>
    </source>
</reference>
<sequence length="152" mass="17725">MIKTFKKLEAFTLSEMLIVLILTIIVVGLAFSVLGLVQKQINGIQVNYEERTTDNLLRQALWIDFNLYSDIYFFQQERILTLTNEMDKKEYFFRNGYVLNKKDTLFTDFKISKIFLLGDEVGNGKLDAIELVNDANHTLFVYKRNAATDFMN</sequence>
<evidence type="ECO:0008006" key="4">
    <source>
        <dbReference type="Google" id="ProtNLM"/>
    </source>
</evidence>
<protein>
    <recommendedName>
        <fullName evidence="4">Prepilin-type N-terminal cleavage/methylation domain-containing protein</fullName>
    </recommendedName>
</protein>
<dbReference type="OrthoDB" id="1189466at2"/>
<evidence type="ECO:0000313" key="3">
    <source>
        <dbReference type="Proteomes" id="UP000248536"/>
    </source>
</evidence>
<evidence type="ECO:0000313" key="2">
    <source>
        <dbReference type="EMBL" id="AWX43272.1"/>
    </source>
</evidence>
<keyword evidence="1" id="KW-1133">Transmembrane helix</keyword>
<feature type="transmembrane region" description="Helical" evidence="1">
    <location>
        <begin position="16"/>
        <end position="37"/>
    </location>
</feature>
<evidence type="ECO:0000256" key="1">
    <source>
        <dbReference type="SAM" id="Phobius"/>
    </source>
</evidence>
<dbReference type="RefSeq" id="WP_123877302.1">
    <property type="nucleotide sequence ID" value="NZ_CP030104.1"/>
</dbReference>
<dbReference type="KEGG" id="spon:HME9304_00259"/>
<keyword evidence="1" id="KW-0812">Transmembrane</keyword>
<proteinExistence type="predicted"/>
<dbReference type="Proteomes" id="UP000248536">
    <property type="component" value="Chromosome"/>
</dbReference>
<name>A0A2Z4LN63_9FLAO</name>